<keyword evidence="2" id="KW-0677">Repeat</keyword>
<dbReference type="Gramene" id="ABO96240">
    <property type="protein sequence ID" value="ABO96240"/>
    <property type="gene ID" value="OSTLU_8083"/>
</dbReference>
<proteinExistence type="predicted"/>
<keyword evidence="5" id="KW-1185">Reference proteome</keyword>
<evidence type="ECO:0000313" key="4">
    <source>
        <dbReference type="EMBL" id="ABO96240.1"/>
    </source>
</evidence>
<dbReference type="GO" id="GO:0017070">
    <property type="term" value="F:U6 snRNA binding"/>
    <property type="evidence" value="ECO:0007669"/>
    <property type="project" value="TreeGrafter"/>
</dbReference>
<evidence type="ECO:0000256" key="2">
    <source>
        <dbReference type="ARBA" id="ARBA00022737"/>
    </source>
</evidence>
<dbReference type="Gene3D" id="2.130.10.10">
    <property type="entry name" value="YVTN repeat-like/Quinoprotein amine dehydrogenase"/>
    <property type="match status" value="1"/>
</dbReference>
<dbReference type="STRING" id="436017.A4RX73"/>
<accession>A4RX73</accession>
<dbReference type="EMBL" id="CP000585">
    <property type="protein sequence ID" value="ABO96240.1"/>
    <property type="molecule type" value="Genomic_DNA"/>
</dbReference>
<evidence type="ECO:0000256" key="3">
    <source>
        <dbReference type="PROSITE-ProRule" id="PRU00221"/>
    </source>
</evidence>
<dbReference type="GO" id="GO:0046540">
    <property type="term" value="C:U4/U6 x U5 tri-snRNP complex"/>
    <property type="evidence" value="ECO:0007669"/>
    <property type="project" value="TreeGrafter"/>
</dbReference>
<dbReference type="InterPro" id="IPR020472">
    <property type="entry name" value="WD40_PAC1"/>
</dbReference>
<dbReference type="KEGG" id="olu:OSTLU_8083"/>
<dbReference type="PANTHER" id="PTHR19846:SF0">
    <property type="entry name" value="PRE-MRNA PROCESSING FACTOR 4"/>
    <property type="match status" value="1"/>
</dbReference>
<dbReference type="eggNOG" id="KOG0266">
    <property type="taxonomic scope" value="Eukaryota"/>
</dbReference>
<dbReference type="PANTHER" id="PTHR19846">
    <property type="entry name" value="WD40 REPEAT PROTEIN"/>
    <property type="match status" value="1"/>
</dbReference>
<dbReference type="HOGENOM" id="CLU_1772916_0_0_1"/>
<evidence type="ECO:0000256" key="1">
    <source>
        <dbReference type="ARBA" id="ARBA00022574"/>
    </source>
</evidence>
<dbReference type="InterPro" id="IPR001680">
    <property type="entry name" value="WD40_rpt"/>
</dbReference>
<dbReference type="GO" id="GO:0000398">
    <property type="term" value="P:mRNA splicing, via spliceosome"/>
    <property type="evidence" value="ECO:0007669"/>
    <property type="project" value="TreeGrafter"/>
</dbReference>
<dbReference type="InterPro" id="IPR015943">
    <property type="entry name" value="WD40/YVTN_repeat-like_dom_sf"/>
</dbReference>
<feature type="repeat" description="WD" evidence="3">
    <location>
        <begin position="74"/>
        <end position="115"/>
    </location>
</feature>
<dbReference type="Proteomes" id="UP000001568">
    <property type="component" value="Chromosome 5"/>
</dbReference>
<feature type="repeat" description="WD" evidence="3">
    <location>
        <begin position="115"/>
        <end position="147"/>
    </location>
</feature>
<dbReference type="OrthoDB" id="538223at2759"/>
<dbReference type="SUPFAM" id="SSF50978">
    <property type="entry name" value="WD40 repeat-like"/>
    <property type="match status" value="1"/>
</dbReference>
<organism evidence="4 5">
    <name type="scientific">Ostreococcus lucimarinus (strain CCE9901)</name>
    <dbReference type="NCBI Taxonomy" id="436017"/>
    <lineage>
        <taxon>Eukaryota</taxon>
        <taxon>Viridiplantae</taxon>
        <taxon>Chlorophyta</taxon>
        <taxon>Mamiellophyceae</taxon>
        <taxon>Mamiellales</taxon>
        <taxon>Bathycoccaceae</taxon>
        <taxon>Ostreococcus</taxon>
    </lineage>
</organism>
<reference evidence="4 5" key="1">
    <citation type="journal article" date="2007" name="Proc. Natl. Acad. Sci. U.S.A.">
        <title>The tiny eukaryote Ostreococcus provides genomic insights into the paradox of plankton speciation.</title>
        <authorList>
            <person name="Palenik B."/>
            <person name="Grimwood J."/>
            <person name="Aerts A."/>
            <person name="Rouze P."/>
            <person name="Salamov A."/>
            <person name="Putnam N."/>
            <person name="Dupont C."/>
            <person name="Jorgensen R."/>
            <person name="Derelle E."/>
            <person name="Rombauts S."/>
            <person name="Zhou K."/>
            <person name="Otillar R."/>
            <person name="Merchant S.S."/>
            <person name="Podell S."/>
            <person name="Gaasterland T."/>
            <person name="Napoli C."/>
            <person name="Gendler K."/>
            <person name="Manuell A."/>
            <person name="Tai V."/>
            <person name="Vallon O."/>
            <person name="Piganeau G."/>
            <person name="Jancek S."/>
            <person name="Heijde M."/>
            <person name="Jabbari K."/>
            <person name="Bowler C."/>
            <person name="Lohr M."/>
            <person name="Robbens S."/>
            <person name="Werner G."/>
            <person name="Dubchak I."/>
            <person name="Pazour G.J."/>
            <person name="Ren Q."/>
            <person name="Paulsen I."/>
            <person name="Delwiche C."/>
            <person name="Schmutz J."/>
            <person name="Rokhsar D."/>
            <person name="Van de Peer Y."/>
            <person name="Moreau H."/>
            <person name="Grigoriev I.V."/>
        </authorList>
    </citation>
    <scope>NUCLEOTIDE SEQUENCE [LARGE SCALE GENOMIC DNA]</scope>
    <source>
        <strain evidence="4 5">CCE9901</strain>
    </source>
</reference>
<feature type="non-terminal residue" evidence="4">
    <location>
        <position position="1"/>
    </location>
</feature>
<dbReference type="OMA" id="IHRITCA"/>
<feature type="non-terminal residue" evidence="4">
    <location>
        <position position="147"/>
    </location>
</feature>
<dbReference type="SMART" id="SM00320">
    <property type="entry name" value="WD40"/>
    <property type="match status" value="3"/>
</dbReference>
<sequence>LAPDLSFMITAATDGVMRLWKVASQPPTVTLEFRGHIGEITCTACASTGLFASSGVDSSIMLWEPRNAKHVGLIKAHDGPITALSFNRDGKLLVSASVDRTCKIHSSLTGKLIVSMNHIHRITCASISLDASCVVTGAGDGTMRLWS</sequence>
<dbReference type="GeneID" id="5001906"/>
<gene>
    <name evidence="4" type="ORF">OSTLU_8083</name>
</gene>
<dbReference type="PROSITE" id="PS50082">
    <property type="entry name" value="WD_REPEATS_2"/>
    <property type="match status" value="3"/>
</dbReference>
<dbReference type="GO" id="GO:0030621">
    <property type="term" value="F:U4 snRNA binding"/>
    <property type="evidence" value="ECO:0007669"/>
    <property type="project" value="TreeGrafter"/>
</dbReference>
<name>A4RX73_OSTLU</name>
<evidence type="ECO:0000313" key="5">
    <source>
        <dbReference type="Proteomes" id="UP000001568"/>
    </source>
</evidence>
<dbReference type="PRINTS" id="PR00320">
    <property type="entry name" value="GPROTEINBRPT"/>
</dbReference>
<protein>
    <submittedName>
        <fullName evidence="4">Uncharacterized protein</fullName>
    </submittedName>
</protein>
<dbReference type="RefSeq" id="XP_001417947.1">
    <property type="nucleotide sequence ID" value="XM_001417910.1"/>
</dbReference>
<dbReference type="Pfam" id="PF00400">
    <property type="entry name" value="WD40"/>
    <property type="match status" value="3"/>
</dbReference>
<dbReference type="AlphaFoldDB" id="A4RX73"/>
<dbReference type="PROSITE" id="PS50294">
    <property type="entry name" value="WD_REPEATS_REGION"/>
    <property type="match status" value="1"/>
</dbReference>
<dbReference type="InterPro" id="IPR036322">
    <property type="entry name" value="WD40_repeat_dom_sf"/>
</dbReference>
<feature type="repeat" description="WD" evidence="3">
    <location>
        <begin position="1"/>
        <end position="30"/>
    </location>
</feature>
<keyword evidence="1 3" id="KW-0853">WD repeat</keyword>